<dbReference type="SUPFAM" id="SSF52096">
    <property type="entry name" value="ClpP/crotonase"/>
    <property type="match status" value="1"/>
</dbReference>
<dbReference type="CDD" id="cd07561">
    <property type="entry name" value="Peptidase_S41_CPP_like"/>
    <property type="match status" value="1"/>
</dbReference>
<dbReference type="Gene3D" id="2.30.42.10">
    <property type="match status" value="1"/>
</dbReference>
<proteinExistence type="predicted"/>
<dbReference type="SMART" id="SM00245">
    <property type="entry name" value="TSPc"/>
    <property type="match status" value="1"/>
</dbReference>
<sequence>MLLLRALYKLFNQYLMKVNFLFRVLLFGLLGLGIFSCKDEEEIEPIIEEKVNPNIAINKWIKDVMDEVYLWLDEMKTPIANTSDPEDYFESLLNRPTDRFSVIYPDYQELINSLNGIELEAGYEFTLYRESSSNNNVIAEISYIKKGSPAAAAGLLRGDIITKINGTQMTLENYRVVLGTLDKPHTLSFIRFSESAGGFSSQPDVSLTPVQLSENPNFLDSIYTINGEKIGYVVYHFFSPGPGSGSTAYDDQMDAVFLKFKNAGIKHLVVDFRYNGGGFVSSAVNLASLIGPGVDNTKVFSKTKYNSYLMQFDQLKNVQTTFKNKTQNLGNTLKGNRVYILTSTRTASASELIINGLRPYMEVFLIGDKTTGKNVGSIPFEDEENKENKYGILPIVTRSFNSLDQSDYINGFGPNIEAKESSERLKPLGDVNELLLRKAIEQITGVPSGARVQKLDRIDVGSTLERKTRFGNLIENDPIAKEKLTELYQIKLEDN</sequence>
<gene>
    <name evidence="3" type="ORF">DFQ04_3606</name>
</gene>
<keyword evidence="1" id="KW-1133">Transmembrane helix</keyword>
<keyword evidence="4" id="KW-1185">Reference proteome</keyword>
<dbReference type="InterPro" id="IPR041613">
    <property type="entry name" value="Pept_S41_N"/>
</dbReference>
<dbReference type="Gene3D" id="3.90.226.10">
    <property type="entry name" value="2-enoyl-CoA Hydratase, Chain A, domain 1"/>
    <property type="match status" value="1"/>
</dbReference>
<dbReference type="InterPro" id="IPR001478">
    <property type="entry name" value="PDZ"/>
</dbReference>
<dbReference type="Pfam" id="PF17820">
    <property type="entry name" value="PDZ_6"/>
    <property type="match status" value="1"/>
</dbReference>
<evidence type="ECO:0000259" key="2">
    <source>
        <dbReference type="PROSITE" id="PS50106"/>
    </source>
</evidence>
<evidence type="ECO:0000313" key="4">
    <source>
        <dbReference type="Proteomes" id="UP000294535"/>
    </source>
</evidence>
<accession>A0A4R6T3K9</accession>
<dbReference type="GO" id="GO:0007165">
    <property type="term" value="P:signal transduction"/>
    <property type="evidence" value="ECO:0007669"/>
    <property type="project" value="TreeGrafter"/>
</dbReference>
<dbReference type="Proteomes" id="UP000294535">
    <property type="component" value="Unassembled WGS sequence"/>
</dbReference>
<keyword evidence="1" id="KW-0472">Membrane</keyword>
<dbReference type="InterPro" id="IPR036034">
    <property type="entry name" value="PDZ_sf"/>
</dbReference>
<dbReference type="PROSITE" id="PS50106">
    <property type="entry name" value="PDZ"/>
    <property type="match status" value="1"/>
</dbReference>
<dbReference type="Gene3D" id="3.30.750.170">
    <property type="match status" value="1"/>
</dbReference>
<dbReference type="AlphaFoldDB" id="A0A4R6T3K9"/>
<organism evidence="3 4">
    <name type="scientific">Algoriphagus boseongensis</name>
    <dbReference type="NCBI Taxonomy" id="1442587"/>
    <lineage>
        <taxon>Bacteria</taxon>
        <taxon>Pseudomonadati</taxon>
        <taxon>Bacteroidota</taxon>
        <taxon>Cytophagia</taxon>
        <taxon>Cytophagales</taxon>
        <taxon>Cyclobacteriaceae</taxon>
        <taxon>Algoriphagus</taxon>
    </lineage>
</organism>
<evidence type="ECO:0000256" key="1">
    <source>
        <dbReference type="SAM" id="Phobius"/>
    </source>
</evidence>
<feature type="domain" description="PDZ" evidence="2">
    <location>
        <begin position="107"/>
        <end position="173"/>
    </location>
</feature>
<dbReference type="PANTHER" id="PTHR32060">
    <property type="entry name" value="TAIL-SPECIFIC PROTEASE"/>
    <property type="match status" value="1"/>
</dbReference>
<dbReference type="SUPFAM" id="SSF50156">
    <property type="entry name" value="PDZ domain-like"/>
    <property type="match status" value="1"/>
</dbReference>
<comment type="caution">
    <text evidence="3">The sequence shown here is derived from an EMBL/GenBank/DDBJ whole genome shotgun (WGS) entry which is preliminary data.</text>
</comment>
<evidence type="ECO:0000313" key="3">
    <source>
        <dbReference type="EMBL" id="TDQ13571.1"/>
    </source>
</evidence>
<protein>
    <submittedName>
        <fullName evidence="3">Peptidase S41-like protein</fullName>
    </submittedName>
</protein>
<dbReference type="Pfam" id="PF18294">
    <property type="entry name" value="Pept_S41_N"/>
    <property type="match status" value="1"/>
</dbReference>
<dbReference type="GO" id="GO:0006508">
    <property type="term" value="P:proteolysis"/>
    <property type="evidence" value="ECO:0007669"/>
    <property type="project" value="InterPro"/>
</dbReference>
<keyword evidence="1" id="KW-0812">Transmembrane</keyword>
<dbReference type="InterPro" id="IPR041489">
    <property type="entry name" value="PDZ_6"/>
</dbReference>
<name>A0A4R6T3K9_9BACT</name>
<dbReference type="PANTHER" id="PTHR32060:SF30">
    <property type="entry name" value="CARBOXY-TERMINAL PROCESSING PROTEASE CTPA"/>
    <property type="match status" value="1"/>
</dbReference>
<dbReference type="SMART" id="SM00228">
    <property type="entry name" value="PDZ"/>
    <property type="match status" value="1"/>
</dbReference>
<reference evidence="3 4" key="1">
    <citation type="submission" date="2019-03" db="EMBL/GenBank/DDBJ databases">
        <title>Genomic Encyclopedia of Type Strains, Phase III (KMG-III): the genomes of soil and plant-associated and newly described type strains.</title>
        <authorList>
            <person name="Whitman W."/>
        </authorList>
    </citation>
    <scope>NUCLEOTIDE SEQUENCE [LARGE SCALE GENOMIC DNA]</scope>
    <source>
        <strain evidence="3 4">CECT 8446</strain>
    </source>
</reference>
<dbReference type="GO" id="GO:0008236">
    <property type="term" value="F:serine-type peptidase activity"/>
    <property type="evidence" value="ECO:0007669"/>
    <property type="project" value="InterPro"/>
</dbReference>
<dbReference type="EMBL" id="SNYF01000011">
    <property type="protein sequence ID" value="TDQ13571.1"/>
    <property type="molecule type" value="Genomic_DNA"/>
</dbReference>
<dbReference type="GO" id="GO:0030288">
    <property type="term" value="C:outer membrane-bounded periplasmic space"/>
    <property type="evidence" value="ECO:0007669"/>
    <property type="project" value="TreeGrafter"/>
</dbReference>
<dbReference type="InterPro" id="IPR029045">
    <property type="entry name" value="ClpP/crotonase-like_dom_sf"/>
</dbReference>
<dbReference type="InterPro" id="IPR005151">
    <property type="entry name" value="Tail-specific_protease"/>
</dbReference>
<feature type="transmembrane region" description="Helical" evidence="1">
    <location>
        <begin position="20"/>
        <end position="36"/>
    </location>
</feature>
<dbReference type="GO" id="GO:0004175">
    <property type="term" value="F:endopeptidase activity"/>
    <property type="evidence" value="ECO:0007669"/>
    <property type="project" value="TreeGrafter"/>
</dbReference>
<dbReference type="Pfam" id="PF03572">
    <property type="entry name" value="Peptidase_S41"/>
    <property type="match status" value="1"/>
</dbReference>